<dbReference type="Gene3D" id="3.30.70.1400">
    <property type="entry name" value="Aminomethyltransferase beta-barrel domains"/>
    <property type="match status" value="1"/>
</dbReference>
<dbReference type="Pfam" id="PF01571">
    <property type="entry name" value="GCV_T"/>
    <property type="match status" value="1"/>
</dbReference>
<comment type="caution">
    <text evidence="11">The sequence shown here is derived from an EMBL/GenBank/DDBJ whole genome shotgun (WGS) entry which is preliminary data.</text>
</comment>
<evidence type="ECO:0000256" key="1">
    <source>
        <dbReference type="ARBA" id="ARBA00008609"/>
    </source>
</evidence>
<dbReference type="NCBIfam" id="TIGR00528">
    <property type="entry name" value="gcvT"/>
    <property type="match status" value="1"/>
</dbReference>
<dbReference type="PIRSF" id="PIRSF006487">
    <property type="entry name" value="GcvT"/>
    <property type="match status" value="1"/>
</dbReference>
<dbReference type="GO" id="GO:0008483">
    <property type="term" value="F:transaminase activity"/>
    <property type="evidence" value="ECO:0007669"/>
    <property type="project" value="UniProtKB-KW"/>
</dbReference>
<dbReference type="RefSeq" id="WP_114283306.1">
    <property type="nucleotide sequence ID" value="NZ_PSYR01000002.1"/>
</dbReference>
<comment type="subunit">
    <text evidence="7">The glycine cleavage system is composed of four proteins: P, T, L and H.</text>
</comment>
<dbReference type="FunFam" id="3.30.70.1400:FF:000001">
    <property type="entry name" value="Aminomethyltransferase"/>
    <property type="match status" value="1"/>
</dbReference>
<protein>
    <recommendedName>
        <fullName evidence="2 7">Aminomethyltransferase</fullName>
        <ecNumber evidence="2 7">2.1.2.10</ecNumber>
    </recommendedName>
    <alternativeName>
        <fullName evidence="5 7">Glycine cleavage system T protein</fullName>
    </alternativeName>
</protein>
<dbReference type="Proteomes" id="UP000253250">
    <property type="component" value="Unassembled WGS sequence"/>
</dbReference>
<evidence type="ECO:0000259" key="10">
    <source>
        <dbReference type="Pfam" id="PF08669"/>
    </source>
</evidence>
<dbReference type="PANTHER" id="PTHR43757">
    <property type="entry name" value="AMINOMETHYLTRANSFERASE"/>
    <property type="match status" value="1"/>
</dbReference>
<dbReference type="InterPro" id="IPR006222">
    <property type="entry name" value="GCVT_N"/>
</dbReference>
<comment type="function">
    <text evidence="7">The glycine cleavage system catalyzes the degradation of glycine.</text>
</comment>
<dbReference type="InterPro" id="IPR027266">
    <property type="entry name" value="TrmE/GcvT-like"/>
</dbReference>
<dbReference type="NCBIfam" id="NF001567">
    <property type="entry name" value="PRK00389.1"/>
    <property type="match status" value="1"/>
</dbReference>
<dbReference type="Gene3D" id="3.30.1360.120">
    <property type="entry name" value="Probable tRNA modification gtpase trme, domain 1"/>
    <property type="match status" value="1"/>
</dbReference>
<evidence type="ECO:0000313" key="12">
    <source>
        <dbReference type="Proteomes" id="UP000253250"/>
    </source>
</evidence>
<keyword evidence="3 7" id="KW-0032">Aminotransferase</keyword>
<dbReference type="Gene3D" id="4.10.1250.10">
    <property type="entry name" value="Aminomethyltransferase fragment"/>
    <property type="match status" value="1"/>
</dbReference>
<dbReference type="GO" id="GO:0004047">
    <property type="term" value="F:aminomethyltransferase activity"/>
    <property type="evidence" value="ECO:0007669"/>
    <property type="project" value="UniProtKB-UniRule"/>
</dbReference>
<gene>
    <name evidence="7 11" type="primary">gcvT</name>
    <name evidence="11" type="ORF">C4900_14235</name>
</gene>
<evidence type="ECO:0000259" key="9">
    <source>
        <dbReference type="Pfam" id="PF01571"/>
    </source>
</evidence>
<accession>A0A368HHA4</accession>
<comment type="similarity">
    <text evidence="1 7">Belongs to the GcvT family.</text>
</comment>
<dbReference type="EC" id="2.1.2.10" evidence="2 7"/>
<dbReference type="InterPro" id="IPR006223">
    <property type="entry name" value="GcvT"/>
</dbReference>
<dbReference type="InterPro" id="IPR029043">
    <property type="entry name" value="GcvT/YgfZ_C"/>
</dbReference>
<dbReference type="Pfam" id="PF08669">
    <property type="entry name" value="GCV_T_C"/>
    <property type="match status" value="1"/>
</dbReference>
<dbReference type="HAMAP" id="MF_00259">
    <property type="entry name" value="GcvT"/>
    <property type="match status" value="1"/>
</dbReference>
<evidence type="ECO:0000256" key="2">
    <source>
        <dbReference type="ARBA" id="ARBA00012616"/>
    </source>
</evidence>
<feature type="domain" description="GCVT N-terminal" evidence="9">
    <location>
        <begin position="7"/>
        <end position="257"/>
    </location>
</feature>
<dbReference type="InterPro" id="IPR013977">
    <property type="entry name" value="GcvT_C"/>
</dbReference>
<dbReference type="GO" id="GO:0005829">
    <property type="term" value="C:cytosol"/>
    <property type="evidence" value="ECO:0007669"/>
    <property type="project" value="TreeGrafter"/>
</dbReference>
<dbReference type="FunFam" id="4.10.1250.10:FF:000001">
    <property type="entry name" value="Aminomethyltransferase"/>
    <property type="match status" value="1"/>
</dbReference>
<reference evidence="11 12" key="1">
    <citation type="submission" date="2018-02" db="EMBL/GenBank/DDBJ databases">
        <title>Insights into the biology of acidophilic members of the Acidiferrobacteraceae family derived from comparative genomic analyses.</title>
        <authorList>
            <person name="Issotta F."/>
            <person name="Thyssen C."/>
            <person name="Mena C."/>
            <person name="Moya A."/>
            <person name="Bellenberg S."/>
            <person name="Sproer C."/>
            <person name="Covarrubias P.C."/>
            <person name="Sand W."/>
            <person name="Quatrini R."/>
            <person name="Vera M."/>
        </authorList>
    </citation>
    <scope>NUCLEOTIDE SEQUENCE [LARGE SCALE GENOMIC DNA]</scope>
    <source>
        <strain evidence="12">m-1</strain>
    </source>
</reference>
<dbReference type="InterPro" id="IPR028896">
    <property type="entry name" value="GcvT/YgfZ/DmdA"/>
</dbReference>
<feature type="binding site" evidence="8">
    <location>
        <position position="196"/>
    </location>
    <ligand>
        <name>substrate</name>
    </ligand>
</feature>
<dbReference type="GO" id="GO:0005960">
    <property type="term" value="C:glycine cleavage complex"/>
    <property type="evidence" value="ECO:0007669"/>
    <property type="project" value="InterPro"/>
</dbReference>
<name>A0A368HHA4_9GAMM</name>
<dbReference type="Gene3D" id="2.40.30.110">
    <property type="entry name" value="Aminomethyltransferase beta-barrel domains"/>
    <property type="match status" value="1"/>
</dbReference>
<evidence type="ECO:0000313" key="11">
    <source>
        <dbReference type="EMBL" id="RCN56891.1"/>
    </source>
</evidence>
<dbReference type="PANTHER" id="PTHR43757:SF2">
    <property type="entry name" value="AMINOMETHYLTRANSFERASE, MITOCHONDRIAL"/>
    <property type="match status" value="1"/>
</dbReference>
<evidence type="ECO:0000256" key="3">
    <source>
        <dbReference type="ARBA" id="ARBA00022576"/>
    </source>
</evidence>
<keyword evidence="12" id="KW-1185">Reference proteome</keyword>
<feature type="domain" description="Aminomethyltransferase C-terminal" evidence="10">
    <location>
        <begin position="279"/>
        <end position="355"/>
    </location>
</feature>
<evidence type="ECO:0000256" key="8">
    <source>
        <dbReference type="PIRSR" id="PIRSR006487-1"/>
    </source>
</evidence>
<keyword evidence="4 7" id="KW-0808">Transferase</keyword>
<organism evidence="11 12">
    <name type="scientific">Acidiferrobacter thiooxydans</name>
    <dbReference type="NCBI Taxonomy" id="163359"/>
    <lineage>
        <taxon>Bacteria</taxon>
        <taxon>Pseudomonadati</taxon>
        <taxon>Pseudomonadota</taxon>
        <taxon>Gammaproteobacteria</taxon>
        <taxon>Acidiferrobacterales</taxon>
        <taxon>Acidiferrobacteraceae</taxon>
        <taxon>Acidiferrobacter</taxon>
    </lineage>
</organism>
<dbReference type="GO" id="GO:0019464">
    <property type="term" value="P:glycine decarboxylation via glycine cleavage system"/>
    <property type="evidence" value="ECO:0007669"/>
    <property type="project" value="UniProtKB-UniRule"/>
</dbReference>
<proteinExistence type="inferred from homology"/>
<evidence type="ECO:0000256" key="5">
    <source>
        <dbReference type="ARBA" id="ARBA00031395"/>
    </source>
</evidence>
<evidence type="ECO:0000256" key="4">
    <source>
        <dbReference type="ARBA" id="ARBA00022679"/>
    </source>
</evidence>
<dbReference type="OrthoDB" id="9774591at2"/>
<dbReference type="SUPFAM" id="SSF103025">
    <property type="entry name" value="Folate-binding domain"/>
    <property type="match status" value="1"/>
</dbReference>
<dbReference type="AlphaFoldDB" id="A0A368HHA4"/>
<sequence>MGHRTPLYEEHVHAGARMVDFGGWDMPLHYGSQIAEHHAVRRQAGIFDVSHMRAVEVRGVDARAYLRYMLANDVDKLGTPGKALYGCLLNEQGGVLDDLITYFLAPDWFRLVVNAGPADRDIAWLRAHAGRFAVDIMPRPDLAMIAVQGPRADHAASQVLGGEAYAALARLKPFHGAFVGDTFLARTGYTGEAGFEILIDAREAAGLWRRFTDHGVVPAGLGARDTLRLEAGMNLYGHDMDATVSPLESGLAWTVSLAAEREFIGRSALLQQRVQGVARRLTGLVLRGPGVVRDGQGLQGPWGRGTVTSGSFSPSLARGIGLVRVPAAAADGDDCELIGRSGQVLDARLVAPPFVRQGRALIDL</sequence>
<evidence type="ECO:0000256" key="6">
    <source>
        <dbReference type="ARBA" id="ARBA00047665"/>
    </source>
</evidence>
<dbReference type="SUPFAM" id="SSF101790">
    <property type="entry name" value="Aminomethyltransferase beta-barrel domain"/>
    <property type="match status" value="1"/>
</dbReference>
<dbReference type="InterPro" id="IPR022903">
    <property type="entry name" value="GcvT_bac"/>
</dbReference>
<evidence type="ECO:0000256" key="7">
    <source>
        <dbReference type="HAMAP-Rule" id="MF_00259"/>
    </source>
</evidence>
<dbReference type="EMBL" id="PSYR01000002">
    <property type="protein sequence ID" value="RCN56891.1"/>
    <property type="molecule type" value="Genomic_DNA"/>
</dbReference>
<comment type="catalytic activity">
    <reaction evidence="6 7">
        <text>N(6)-[(R)-S(8)-aminomethyldihydrolipoyl]-L-lysyl-[protein] + (6S)-5,6,7,8-tetrahydrofolate = N(6)-[(R)-dihydrolipoyl]-L-lysyl-[protein] + (6R)-5,10-methylene-5,6,7,8-tetrahydrofolate + NH4(+)</text>
        <dbReference type="Rhea" id="RHEA:16945"/>
        <dbReference type="Rhea" id="RHEA-COMP:10475"/>
        <dbReference type="Rhea" id="RHEA-COMP:10492"/>
        <dbReference type="ChEBI" id="CHEBI:15636"/>
        <dbReference type="ChEBI" id="CHEBI:28938"/>
        <dbReference type="ChEBI" id="CHEBI:57453"/>
        <dbReference type="ChEBI" id="CHEBI:83100"/>
        <dbReference type="ChEBI" id="CHEBI:83143"/>
        <dbReference type="EC" id="2.1.2.10"/>
    </reaction>
</comment>